<dbReference type="STRING" id="1051890.A0A3N4M675"/>
<proteinExistence type="predicted"/>
<protein>
    <submittedName>
        <fullName evidence="6">Uncharacterized protein</fullName>
    </submittedName>
</protein>
<dbReference type="InParanoid" id="A0A3N4M675"/>
<dbReference type="GO" id="GO:0007023">
    <property type="term" value="P:post-chaperonin tubulin folding pathway"/>
    <property type="evidence" value="ECO:0007669"/>
    <property type="project" value="InterPro"/>
</dbReference>
<dbReference type="InterPro" id="IPR021133">
    <property type="entry name" value="HEAT_type_2"/>
</dbReference>
<name>A0A3N4M675_9PEZI</name>
<dbReference type="InterPro" id="IPR016024">
    <property type="entry name" value="ARM-type_fold"/>
</dbReference>
<dbReference type="OrthoDB" id="10253476at2759"/>
<evidence type="ECO:0000313" key="6">
    <source>
        <dbReference type="EMBL" id="RPB29328.1"/>
    </source>
</evidence>
<dbReference type="PANTHER" id="PTHR12658">
    <property type="entry name" value="BETA-TUBULIN COFACTOR D"/>
    <property type="match status" value="1"/>
</dbReference>
<dbReference type="PANTHER" id="PTHR12658:SF0">
    <property type="entry name" value="TUBULIN-SPECIFIC CHAPERONE D"/>
    <property type="match status" value="1"/>
</dbReference>
<feature type="repeat" description="HEAT" evidence="2">
    <location>
        <begin position="343"/>
        <end position="380"/>
    </location>
</feature>
<feature type="domain" description="Tubulin-folding cofactor D ARM repeats" evidence="5">
    <location>
        <begin position="485"/>
        <end position="530"/>
    </location>
</feature>
<evidence type="ECO:0000259" key="4">
    <source>
        <dbReference type="Pfam" id="PF12612"/>
    </source>
</evidence>
<dbReference type="GO" id="GO:0005096">
    <property type="term" value="F:GTPase activator activity"/>
    <property type="evidence" value="ECO:0007669"/>
    <property type="project" value="InterPro"/>
</dbReference>
<dbReference type="InterPro" id="IPR022577">
    <property type="entry name" value="TBCD_C"/>
</dbReference>
<evidence type="ECO:0000313" key="7">
    <source>
        <dbReference type="Proteomes" id="UP000267821"/>
    </source>
</evidence>
<dbReference type="GO" id="GO:0007021">
    <property type="term" value="P:tubulin complex assembly"/>
    <property type="evidence" value="ECO:0007669"/>
    <property type="project" value="InterPro"/>
</dbReference>
<dbReference type="InterPro" id="IPR058033">
    <property type="entry name" value="ARM_TBCD_2nd"/>
</dbReference>
<dbReference type="InterPro" id="IPR011989">
    <property type="entry name" value="ARM-like"/>
</dbReference>
<dbReference type="Pfam" id="PF25767">
    <property type="entry name" value="ARM_TBCD_2nd"/>
    <property type="match status" value="2"/>
</dbReference>
<keyword evidence="1" id="KW-0143">Chaperone</keyword>
<feature type="domain" description="Tubulin-folding cofactor D C-terminal" evidence="4">
    <location>
        <begin position="1014"/>
        <end position="1201"/>
    </location>
</feature>
<sequence length="1329" mass="143474">MAGQLRLEPFQEAPQLLDPHLASILTPLNAGLLAAFTSTSHIHRPADAIPGGSLTLAEGVARLLYVLCKVRGIKVVSRFFPNEPHFLQAIITRLTFANAGGKADPLEAAVETSWELRFIILLWLGHLLLTPFDLSTISSSSLAPDPAHRPPQDLDAFIPSPDSPFPEKLSALPLLCKTLLLLATKILPSPSQRESDAAALLMVRLAIRRDMRALGLLDAVVEWCLRCWEDKPAGEDIDLLSTHESTINPLFLRTGALKVLAGLLTQCESAWVKEHIPKIWRLVTAAEDKAGQDWTAEDASAGGGEWASAGVRKVAAKIYRWIGTLLLAGGMTENSQVVMVEDVIGRLLNFLGDRDTNVRFAASKSLGVLTSKLPEEMASEVVDAVVAGFDEDVLYETQEEILCDEKSVTSIFGDDTQESTGTLEKKKQLLVSVSPEKWHGLTLTLATFLRQRAIKPHTAIVSEDEGEGEGEEEEEGEPTTPLFQLIIHRILTALTFDQRRTTFSLGSNVRDAACYAAWALARSYYTKELLTVPLPEQYSTYPDPAHVPPNIIQLLATNLIATACLDPLGNIRRAASAALQELVGRHPNVVDEGIKVVQTVDYGAVSVRRRAVAEVARDAAGLDVGYWFGLARYGIVEGWRGVGSGEVDGRRIAASGLGALAIVRLPDETNAQHLERGRRLLGWLLSRARKEAGKDVEVRHGVYFAIAQVLEGLDSLLLNTTPGTNEAILTPLQQSILLDIFHPLQGRDFIHPPLRPELTAESSCRLVAALCKVSHLNSNHKLQLLTPPLPVSSHRLNLAIVEATLEFRGEDAVLEQVIPASRELFQTLDALSGEKLVQGWCRRITSEALTAADMPVTAAGVTAAGGSGMGRKRGFVGGLGEVIGVMLSPEYSHVLQNNEKGAGLVKEGINVLVAAATRKNNVEMRVAGIRGIMRGVMTHGRGGNSTAWLPGVVSALCKGLDDYSVDTRGDVGSWVRTESIEAVMAGWKSGVLRFGVCISAPDGVKEEEVDVMTTLIPRLLRLAVEKLDKLRSKAFFALKLILHDDPPQLPQESHPFADLASYIDFSLPHEVYLDATSPRYFTSLLPILAHPDPDQILTQALLSGYVLSAGSGTDSLLRDAGGALWSYLDRPEEVSSGPLLRAAEGLLLELKDERILGATLETLGAGFESGVLGHVLTIESGGADWGKRVFMAVQDAIKLSKGKGGVGRVVGAVRVYRGLGVACIGVGASGEVGRQVGGLVRRKLVGMLIHPWPVVRREVGEGLFLCLSLAAEEEEEGKGKGDVKAAVDVLVETDWMGRLEPLRGGKRGRGPDRGVKGEGERVKKLLGFV</sequence>
<evidence type="ECO:0000256" key="3">
    <source>
        <dbReference type="SAM" id="MobiDB-lite"/>
    </source>
</evidence>
<organism evidence="6 7">
    <name type="scientific">Terfezia boudieri ATCC MYA-4762</name>
    <dbReference type="NCBI Taxonomy" id="1051890"/>
    <lineage>
        <taxon>Eukaryota</taxon>
        <taxon>Fungi</taxon>
        <taxon>Dikarya</taxon>
        <taxon>Ascomycota</taxon>
        <taxon>Pezizomycotina</taxon>
        <taxon>Pezizomycetes</taxon>
        <taxon>Pezizales</taxon>
        <taxon>Pezizaceae</taxon>
        <taxon>Terfezia</taxon>
    </lineage>
</organism>
<gene>
    <name evidence="6" type="ORF">L211DRAFT_872114</name>
</gene>
<feature type="domain" description="Tubulin-folding cofactor D ARM repeats" evidence="5">
    <location>
        <begin position="338"/>
        <end position="391"/>
    </location>
</feature>
<dbReference type="Proteomes" id="UP000267821">
    <property type="component" value="Unassembled WGS sequence"/>
</dbReference>
<dbReference type="GO" id="GO:0000226">
    <property type="term" value="P:microtubule cytoskeleton organization"/>
    <property type="evidence" value="ECO:0007669"/>
    <property type="project" value="TreeGrafter"/>
</dbReference>
<dbReference type="GO" id="GO:0048487">
    <property type="term" value="F:beta-tubulin binding"/>
    <property type="evidence" value="ECO:0007669"/>
    <property type="project" value="InterPro"/>
</dbReference>
<reference evidence="6 7" key="1">
    <citation type="journal article" date="2018" name="Nat. Ecol. Evol.">
        <title>Pezizomycetes genomes reveal the molecular basis of ectomycorrhizal truffle lifestyle.</title>
        <authorList>
            <person name="Murat C."/>
            <person name="Payen T."/>
            <person name="Noel B."/>
            <person name="Kuo A."/>
            <person name="Morin E."/>
            <person name="Chen J."/>
            <person name="Kohler A."/>
            <person name="Krizsan K."/>
            <person name="Balestrini R."/>
            <person name="Da Silva C."/>
            <person name="Montanini B."/>
            <person name="Hainaut M."/>
            <person name="Levati E."/>
            <person name="Barry K.W."/>
            <person name="Belfiori B."/>
            <person name="Cichocki N."/>
            <person name="Clum A."/>
            <person name="Dockter R.B."/>
            <person name="Fauchery L."/>
            <person name="Guy J."/>
            <person name="Iotti M."/>
            <person name="Le Tacon F."/>
            <person name="Lindquist E.A."/>
            <person name="Lipzen A."/>
            <person name="Malagnac F."/>
            <person name="Mello A."/>
            <person name="Molinier V."/>
            <person name="Miyauchi S."/>
            <person name="Poulain J."/>
            <person name="Riccioni C."/>
            <person name="Rubini A."/>
            <person name="Sitrit Y."/>
            <person name="Splivallo R."/>
            <person name="Traeger S."/>
            <person name="Wang M."/>
            <person name="Zifcakova L."/>
            <person name="Wipf D."/>
            <person name="Zambonelli A."/>
            <person name="Paolocci F."/>
            <person name="Nowrousian M."/>
            <person name="Ottonello S."/>
            <person name="Baldrian P."/>
            <person name="Spatafora J.W."/>
            <person name="Henrissat B."/>
            <person name="Nagy L.G."/>
            <person name="Aury J.M."/>
            <person name="Wincker P."/>
            <person name="Grigoriev I.V."/>
            <person name="Bonfante P."/>
            <person name="Martin F.M."/>
        </authorList>
    </citation>
    <scope>NUCLEOTIDE SEQUENCE [LARGE SCALE GENOMIC DNA]</scope>
    <source>
        <strain evidence="6 7">ATCC MYA-4762</strain>
    </source>
</reference>
<dbReference type="Pfam" id="PF23579">
    <property type="entry name" value="ARM_TBCD"/>
    <property type="match status" value="1"/>
</dbReference>
<feature type="region of interest" description="Disordered" evidence="3">
    <location>
        <begin position="459"/>
        <end position="479"/>
    </location>
</feature>
<evidence type="ECO:0000259" key="5">
    <source>
        <dbReference type="Pfam" id="PF25767"/>
    </source>
</evidence>
<dbReference type="Gene3D" id="1.25.10.10">
    <property type="entry name" value="Leucine-rich Repeat Variant"/>
    <property type="match status" value="1"/>
</dbReference>
<accession>A0A3N4M675</accession>
<dbReference type="InterPro" id="IPR033162">
    <property type="entry name" value="TBCD"/>
</dbReference>
<dbReference type="SUPFAM" id="SSF48371">
    <property type="entry name" value="ARM repeat"/>
    <property type="match status" value="1"/>
</dbReference>
<evidence type="ECO:0000256" key="2">
    <source>
        <dbReference type="PROSITE-ProRule" id="PRU00103"/>
    </source>
</evidence>
<evidence type="ECO:0000256" key="1">
    <source>
        <dbReference type="ARBA" id="ARBA00023186"/>
    </source>
</evidence>
<dbReference type="Pfam" id="PF12612">
    <property type="entry name" value="TFCD_C"/>
    <property type="match status" value="1"/>
</dbReference>
<dbReference type="PROSITE" id="PS50077">
    <property type="entry name" value="HEAT_REPEAT"/>
    <property type="match status" value="1"/>
</dbReference>
<dbReference type="EMBL" id="ML121527">
    <property type="protein sequence ID" value="RPB29328.1"/>
    <property type="molecule type" value="Genomic_DNA"/>
</dbReference>
<keyword evidence="7" id="KW-1185">Reference proteome</keyword>
<feature type="compositionally biased region" description="Acidic residues" evidence="3">
    <location>
        <begin position="462"/>
        <end position="477"/>
    </location>
</feature>